<dbReference type="AlphaFoldDB" id="A0A2T2NQY3"/>
<name>A0A2T2NQY3_CORCC</name>
<dbReference type="EMBL" id="KZ678134">
    <property type="protein sequence ID" value="PSN67676.1"/>
    <property type="molecule type" value="Genomic_DNA"/>
</dbReference>
<gene>
    <name evidence="1" type="ORF">BS50DRAFT_586936</name>
</gene>
<keyword evidence="2" id="KW-1185">Reference proteome</keyword>
<protein>
    <submittedName>
        <fullName evidence="1">Uncharacterized protein</fullName>
    </submittedName>
</protein>
<dbReference type="Proteomes" id="UP000240883">
    <property type="component" value="Unassembled WGS sequence"/>
</dbReference>
<sequence length="161" mass="18269">MSTSRSPSTAPLKSAIKQKLSDIFAHFANSYKGNRRGTINQEISQKLQIDDVQLERELQKREKRNRDMVTNAIPKFYAETMAQWTKDDPRPIRSKLEIPEPFTTELADSLSLFVIHDLVEEGSDEEEEILYMLLRVFCMGMVSERLQSGTEARSGNGGAVS</sequence>
<evidence type="ECO:0000313" key="2">
    <source>
        <dbReference type="Proteomes" id="UP000240883"/>
    </source>
</evidence>
<proteinExistence type="predicted"/>
<reference evidence="1 2" key="1">
    <citation type="journal article" date="2018" name="Front. Microbiol.">
        <title>Genome-Wide Analysis of Corynespora cassiicola Leaf Fall Disease Putative Effectors.</title>
        <authorList>
            <person name="Lopez D."/>
            <person name="Ribeiro S."/>
            <person name="Label P."/>
            <person name="Fumanal B."/>
            <person name="Venisse J.S."/>
            <person name="Kohler A."/>
            <person name="de Oliveira R.R."/>
            <person name="Labutti K."/>
            <person name="Lipzen A."/>
            <person name="Lail K."/>
            <person name="Bauer D."/>
            <person name="Ohm R.A."/>
            <person name="Barry K.W."/>
            <person name="Spatafora J."/>
            <person name="Grigoriev I.V."/>
            <person name="Martin F.M."/>
            <person name="Pujade-Renaud V."/>
        </authorList>
    </citation>
    <scope>NUCLEOTIDE SEQUENCE [LARGE SCALE GENOMIC DNA]</scope>
    <source>
        <strain evidence="1 2">Philippines</strain>
    </source>
</reference>
<accession>A0A2T2NQY3</accession>
<evidence type="ECO:0000313" key="1">
    <source>
        <dbReference type="EMBL" id="PSN67676.1"/>
    </source>
</evidence>
<organism evidence="1 2">
    <name type="scientific">Corynespora cassiicola Philippines</name>
    <dbReference type="NCBI Taxonomy" id="1448308"/>
    <lineage>
        <taxon>Eukaryota</taxon>
        <taxon>Fungi</taxon>
        <taxon>Dikarya</taxon>
        <taxon>Ascomycota</taxon>
        <taxon>Pezizomycotina</taxon>
        <taxon>Dothideomycetes</taxon>
        <taxon>Pleosporomycetidae</taxon>
        <taxon>Pleosporales</taxon>
        <taxon>Corynesporascaceae</taxon>
        <taxon>Corynespora</taxon>
    </lineage>
</organism>